<protein>
    <submittedName>
        <fullName evidence="1">Uncharacterized protein</fullName>
    </submittedName>
</protein>
<accession>A0A7I7TX74</accession>
<organism evidence="1 2">
    <name type="scientific">Mycolicibacterium parafortuitum</name>
    <name type="common">Mycobacterium parafortuitum</name>
    <dbReference type="NCBI Taxonomy" id="39692"/>
    <lineage>
        <taxon>Bacteria</taxon>
        <taxon>Bacillati</taxon>
        <taxon>Actinomycetota</taxon>
        <taxon>Actinomycetes</taxon>
        <taxon>Mycobacteriales</taxon>
        <taxon>Mycobacteriaceae</taxon>
        <taxon>Mycolicibacterium</taxon>
    </lineage>
</organism>
<sequence length="192" mass="20818">MPKDKDGKKVAMQDAFNIWEPHAVEMLTQTAKRYNGFVTYAQLAEYVQAQSGVTHNGLIMNWIGDVLGRVIAVCTKNGWPQLTSLCVTSDGTVGAGYRFALSAADGISSDKPEEGESQGLDDLDEHAARTRLECYRFFGAELPPDGGRPTLTPKAKAAKEYKKAQAKLDAPLKLCPGCYQALPVTGQCDNCD</sequence>
<proteinExistence type="predicted"/>
<dbReference type="EMBL" id="AP022598">
    <property type="protein sequence ID" value="BBY73574.1"/>
    <property type="molecule type" value="Genomic_DNA"/>
</dbReference>
<dbReference type="RefSeq" id="WP_163765332.1">
    <property type="nucleotide sequence ID" value="NZ_AP022598.1"/>
</dbReference>
<evidence type="ECO:0000313" key="1">
    <source>
        <dbReference type="EMBL" id="BBY73574.1"/>
    </source>
</evidence>
<name>A0A7I7TX74_MYCPF</name>
<dbReference type="AlphaFoldDB" id="A0A7I7TX74"/>
<dbReference type="Proteomes" id="UP000466554">
    <property type="component" value="Chromosome"/>
</dbReference>
<evidence type="ECO:0000313" key="2">
    <source>
        <dbReference type="Proteomes" id="UP000466554"/>
    </source>
</evidence>
<reference evidence="1 2" key="1">
    <citation type="journal article" date="2019" name="Emerg. Microbes Infect.">
        <title>Comprehensive subspecies identification of 175 nontuberculous mycobacteria species based on 7547 genomic profiles.</title>
        <authorList>
            <person name="Matsumoto Y."/>
            <person name="Kinjo T."/>
            <person name="Motooka D."/>
            <person name="Nabeya D."/>
            <person name="Jung N."/>
            <person name="Uechi K."/>
            <person name="Horii T."/>
            <person name="Iida T."/>
            <person name="Fujita J."/>
            <person name="Nakamura S."/>
        </authorList>
    </citation>
    <scope>NUCLEOTIDE SEQUENCE [LARGE SCALE GENOMIC DNA]</scope>
    <source>
        <strain evidence="1 2">JCM 6367</strain>
    </source>
</reference>
<gene>
    <name evidence="1" type="ORF">MPRF_04730</name>
</gene>